<organism evidence="2 3">
    <name type="scientific">Haloechinothrix salitolerans</name>
    <dbReference type="NCBI Taxonomy" id="926830"/>
    <lineage>
        <taxon>Bacteria</taxon>
        <taxon>Bacillati</taxon>
        <taxon>Actinomycetota</taxon>
        <taxon>Actinomycetes</taxon>
        <taxon>Pseudonocardiales</taxon>
        <taxon>Pseudonocardiaceae</taxon>
        <taxon>Haloechinothrix</taxon>
    </lineage>
</organism>
<sequence length="1094" mass="120197">MSGRRDERRARRRGRPNAQPDYALAIPVVRGALALAALFFPRAVEDGRATARIKDALFFLSGQVDKWSRWAALSAEDKALVARLLRWRPVEMANRTAFTDLVDELIPDHIADFRILDEETVLVEISGSARLVVEECAQQLWLQREMRPRRAQTIANDGEYVTWIRGLAPDSGIVEASYTLAMSPKVEPETPIELGSPGAADEVAIPVDDLFQLAGDLDTALGQQHRTKSMTRIFTKIQADPDNRINGRWVLRAGATRLFNAPTGVGKNVLAELVACWCAQRRMVTSLLVPKNAVVVQAAHSIETSLRVLGIDGEVVPLMSPSSIAKEAEAAATSVRDGDLGEWAYSRMHYGCALPAAAHTERAVDAWDPGAEPCTGLRKVRDDGTASSGHYQCPWKPSCGKFRLARQACRATVVVTSHINFFAGRLHVPVMINGRIEENPAVENVLLHRSHVVLIDEIDAFQSNLIGHSAHGLQLAKRRGTPLSPLRQFDREFNDGALGRIGTRIEGRVHAALTQARFLAENYNRHLAAGHFRRSRNGISAGHPMFGRWLLPRRWDAWLAATLFNLPEGTPPGGEHYDTLEALFPLSDSQAVLPEWLEPVAHMLALMTSPSRGDDLFDDGWQLIFDLLARNPYESSRLDDENERAVATDRLIRRAHLEPLRKLLFTFVYTAPQLHASGVQAAGEIASALGQYATWRAVPYGPMGRVLFAFTEMHDEDRPLDTALRVSGFGGDPHAYVATLGELTALAHTGRPRIVVGLSATGYFPGAPHHHVRAKPTWWVPDDTTGGIRIHAAPVSDEEKEFLRVSGTYGIQRSNVLLQLGKRLWTKRLDPALAGLASDPATAHRARLLLATTAYQGAHDLARGIAAAGVPAEHIVLAVPPSAARDGIRVTAQWVELPANRLEEFGRTVGTAPGSVLLAPLARAERGLNIVDEAGRSLIGSVWLVVRPIPILDEPAELLAHVHSRAHAEATPTEDPAGVLDLMRITAAKHFDELFASLPYFRSLPSETQLAIAKETLNGLIQLAGRARRGGDIGEIHLVDYAFHDTSGKSDLPSLVRRIRAEWKRDGHLDLMHALYGQTLDAIFDFADERQELE</sequence>
<feature type="transmembrane region" description="Helical" evidence="1">
    <location>
        <begin position="21"/>
        <end position="40"/>
    </location>
</feature>
<comment type="caution">
    <text evidence="2">The sequence shown here is derived from an EMBL/GenBank/DDBJ whole genome shotgun (WGS) entry which is preliminary data.</text>
</comment>
<dbReference type="RefSeq" id="WP_345399476.1">
    <property type="nucleotide sequence ID" value="NZ_BAABLA010000089.1"/>
</dbReference>
<keyword evidence="3" id="KW-1185">Reference proteome</keyword>
<dbReference type="EMBL" id="JBHSXX010000001">
    <property type="protein sequence ID" value="MFC6867678.1"/>
    <property type="molecule type" value="Genomic_DNA"/>
</dbReference>
<keyword evidence="1" id="KW-1133">Transmembrane helix</keyword>
<proteinExistence type="predicted"/>
<evidence type="ECO:0008006" key="4">
    <source>
        <dbReference type="Google" id="ProtNLM"/>
    </source>
</evidence>
<evidence type="ECO:0000313" key="2">
    <source>
        <dbReference type="EMBL" id="MFC6867678.1"/>
    </source>
</evidence>
<dbReference type="SUPFAM" id="SSF52540">
    <property type="entry name" value="P-loop containing nucleoside triphosphate hydrolases"/>
    <property type="match status" value="1"/>
</dbReference>
<name>A0ABW2BZL7_9PSEU</name>
<keyword evidence="1" id="KW-0812">Transmembrane</keyword>
<dbReference type="InterPro" id="IPR027417">
    <property type="entry name" value="P-loop_NTPase"/>
</dbReference>
<evidence type="ECO:0000313" key="3">
    <source>
        <dbReference type="Proteomes" id="UP001596337"/>
    </source>
</evidence>
<gene>
    <name evidence="2" type="ORF">ACFQGD_11005</name>
</gene>
<reference evidence="3" key="1">
    <citation type="journal article" date="2019" name="Int. J. Syst. Evol. Microbiol.">
        <title>The Global Catalogue of Microorganisms (GCM) 10K type strain sequencing project: providing services to taxonomists for standard genome sequencing and annotation.</title>
        <authorList>
            <consortium name="The Broad Institute Genomics Platform"/>
            <consortium name="The Broad Institute Genome Sequencing Center for Infectious Disease"/>
            <person name="Wu L."/>
            <person name="Ma J."/>
        </authorList>
    </citation>
    <scope>NUCLEOTIDE SEQUENCE [LARGE SCALE GENOMIC DNA]</scope>
    <source>
        <strain evidence="3">KCTC 32255</strain>
    </source>
</reference>
<protein>
    <recommendedName>
        <fullName evidence="4">Helicase ATP-binding domain-containing protein</fullName>
    </recommendedName>
</protein>
<keyword evidence="1" id="KW-0472">Membrane</keyword>
<dbReference type="Proteomes" id="UP001596337">
    <property type="component" value="Unassembled WGS sequence"/>
</dbReference>
<dbReference type="Gene3D" id="3.40.50.300">
    <property type="entry name" value="P-loop containing nucleotide triphosphate hydrolases"/>
    <property type="match status" value="1"/>
</dbReference>
<evidence type="ECO:0000256" key="1">
    <source>
        <dbReference type="SAM" id="Phobius"/>
    </source>
</evidence>
<accession>A0ABW2BZL7</accession>